<evidence type="ECO:0000256" key="4">
    <source>
        <dbReference type="ARBA" id="ARBA00022692"/>
    </source>
</evidence>
<keyword evidence="6 7" id="KW-0472">Membrane</keyword>
<dbReference type="AlphaFoldDB" id="A0A2H1JU22"/>
<evidence type="ECO:0000259" key="8">
    <source>
        <dbReference type="PROSITE" id="PS50928"/>
    </source>
</evidence>
<dbReference type="PANTHER" id="PTHR43163:SF6">
    <property type="entry name" value="DIPEPTIDE TRANSPORT SYSTEM PERMEASE PROTEIN DPPB-RELATED"/>
    <property type="match status" value="1"/>
</dbReference>
<reference evidence="9" key="1">
    <citation type="submission" date="2017-03" db="EMBL/GenBank/DDBJ databases">
        <authorList>
            <person name="Monnet C."/>
        </authorList>
    </citation>
    <scope>NUCLEOTIDE SEQUENCE [LARGE SCALE GENOMIC DNA]</scope>
    <source>
        <strain evidence="9">ATCC 9175</strain>
    </source>
</reference>
<dbReference type="Pfam" id="PF19300">
    <property type="entry name" value="BPD_transp_1_N"/>
    <property type="match status" value="1"/>
</dbReference>
<feature type="domain" description="ABC transmembrane type-1" evidence="8">
    <location>
        <begin position="123"/>
        <end position="324"/>
    </location>
</feature>
<organism evidence="9 10">
    <name type="scientific">Brevibacterium aurantiacum</name>
    <dbReference type="NCBI Taxonomy" id="273384"/>
    <lineage>
        <taxon>Bacteria</taxon>
        <taxon>Bacillati</taxon>
        <taxon>Actinomycetota</taxon>
        <taxon>Actinomycetes</taxon>
        <taxon>Micrococcales</taxon>
        <taxon>Brevibacteriaceae</taxon>
        <taxon>Brevibacterium</taxon>
    </lineage>
</organism>
<evidence type="ECO:0000313" key="10">
    <source>
        <dbReference type="Proteomes" id="UP000234525"/>
    </source>
</evidence>
<evidence type="ECO:0000256" key="5">
    <source>
        <dbReference type="ARBA" id="ARBA00022989"/>
    </source>
</evidence>
<evidence type="ECO:0000256" key="2">
    <source>
        <dbReference type="ARBA" id="ARBA00022448"/>
    </source>
</evidence>
<dbReference type="CDD" id="cd06261">
    <property type="entry name" value="TM_PBP2"/>
    <property type="match status" value="1"/>
</dbReference>
<feature type="transmembrane region" description="Helical" evidence="7">
    <location>
        <begin position="305"/>
        <end position="331"/>
    </location>
</feature>
<evidence type="ECO:0000256" key="6">
    <source>
        <dbReference type="ARBA" id="ARBA00023136"/>
    </source>
</evidence>
<feature type="transmembrane region" description="Helical" evidence="7">
    <location>
        <begin position="203"/>
        <end position="224"/>
    </location>
</feature>
<keyword evidence="2 7" id="KW-0813">Transport</keyword>
<evidence type="ECO:0000256" key="3">
    <source>
        <dbReference type="ARBA" id="ARBA00022475"/>
    </source>
</evidence>
<sequence>MTGQSPLTVQSAPSQAAPTRASALIGHPMTTYLLRRFGYILISLFVLVTISFLLVQLIPGDPARASAGEAAPPEAVEARRIELGLNKPLIVQYLVFWRGLFSGDLGDSISLRIPVIDVITGRAPATLELAFIAVAIALVVAVCLGLMFGALTRSGKRHGTEVGFTSVTAVVAVIPEFLAGIILVYLFAVSIDLLPVAGRTGPASYVLPVIALAIGPTAALTRIVRAESLTVLRQDYIRTARSKRMPSIRLYGKHVLPNLLTSTLTISGLLLGGMIAGTVLVESIFAWPGLGGVIVDSIQGKDYPLIQAIVIFYGLVVLLINLVVDIALILLDPRTTLDTA</sequence>
<dbReference type="InterPro" id="IPR035906">
    <property type="entry name" value="MetI-like_sf"/>
</dbReference>
<accession>A0A2H1JU22</accession>
<dbReference type="GO" id="GO:0071916">
    <property type="term" value="F:dipeptide transmembrane transporter activity"/>
    <property type="evidence" value="ECO:0007669"/>
    <property type="project" value="TreeGrafter"/>
</dbReference>
<evidence type="ECO:0000256" key="7">
    <source>
        <dbReference type="RuleBase" id="RU363032"/>
    </source>
</evidence>
<dbReference type="Proteomes" id="UP000234525">
    <property type="component" value="Unassembled WGS sequence"/>
</dbReference>
<keyword evidence="10" id="KW-1185">Reference proteome</keyword>
<dbReference type="GO" id="GO:0005886">
    <property type="term" value="C:plasma membrane"/>
    <property type="evidence" value="ECO:0007669"/>
    <property type="project" value="UniProtKB-SubCell"/>
</dbReference>
<dbReference type="SUPFAM" id="SSF161098">
    <property type="entry name" value="MetI-like"/>
    <property type="match status" value="1"/>
</dbReference>
<keyword evidence="4 7" id="KW-0812">Transmembrane</keyword>
<feature type="transmembrane region" description="Helical" evidence="7">
    <location>
        <begin position="129"/>
        <end position="151"/>
    </location>
</feature>
<comment type="subcellular location">
    <subcellularLocation>
        <location evidence="1 7">Cell membrane</location>
        <topology evidence="1 7">Multi-pass membrane protein</topology>
    </subcellularLocation>
</comment>
<feature type="transmembrane region" description="Helical" evidence="7">
    <location>
        <begin position="259"/>
        <end position="285"/>
    </location>
</feature>
<name>A0A2H1JU22_BREAU</name>
<protein>
    <submittedName>
        <fullName evidence="9">Peptide/nickel transport system permease protein</fullName>
    </submittedName>
</protein>
<feature type="transmembrane region" description="Helical" evidence="7">
    <location>
        <begin position="37"/>
        <end position="58"/>
    </location>
</feature>
<dbReference type="PROSITE" id="PS50928">
    <property type="entry name" value="ABC_TM1"/>
    <property type="match status" value="1"/>
</dbReference>
<evidence type="ECO:0000256" key="1">
    <source>
        <dbReference type="ARBA" id="ARBA00004651"/>
    </source>
</evidence>
<dbReference type="Gene3D" id="1.10.3720.10">
    <property type="entry name" value="MetI-like"/>
    <property type="match status" value="1"/>
</dbReference>
<dbReference type="PANTHER" id="PTHR43163">
    <property type="entry name" value="DIPEPTIDE TRANSPORT SYSTEM PERMEASE PROTEIN DPPB-RELATED"/>
    <property type="match status" value="1"/>
</dbReference>
<comment type="caution">
    <text evidence="9">The sequence shown here is derived from an EMBL/GenBank/DDBJ whole genome shotgun (WGS) entry which is preliminary data.</text>
</comment>
<feature type="transmembrane region" description="Helical" evidence="7">
    <location>
        <begin position="163"/>
        <end position="191"/>
    </location>
</feature>
<comment type="similarity">
    <text evidence="7">Belongs to the binding-protein-dependent transport system permease family.</text>
</comment>
<keyword evidence="3" id="KW-1003">Cell membrane</keyword>
<dbReference type="InterPro" id="IPR045621">
    <property type="entry name" value="BPD_transp_1_N"/>
</dbReference>
<dbReference type="EMBL" id="FXZB01000019">
    <property type="protein sequence ID" value="SMX90943.1"/>
    <property type="molecule type" value="Genomic_DNA"/>
</dbReference>
<dbReference type="InterPro" id="IPR000515">
    <property type="entry name" value="MetI-like"/>
</dbReference>
<keyword evidence="5 7" id="KW-1133">Transmembrane helix</keyword>
<gene>
    <name evidence="9" type="ORF">BAUR9175_02788</name>
</gene>
<dbReference type="Pfam" id="PF00528">
    <property type="entry name" value="BPD_transp_1"/>
    <property type="match status" value="1"/>
</dbReference>
<evidence type="ECO:0000313" key="9">
    <source>
        <dbReference type="EMBL" id="SMX90943.1"/>
    </source>
</evidence>
<proteinExistence type="inferred from homology"/>